<organism evidence="1 2">
    <name type="scientific">Argiope bruennichi</name>
    <name type="common">Wasp spider</name>
    <name type="synonym">Aranea bruennichi</name>
    <dbReference type="NCBI Taxonomy" id="94029"/>
    <lineage>
        <taxon>Eukaryota</taxon>
        <taxon>Metazoa</taxon>
        <taxon>Ecdysozoa</taxon>
        <taxon>Arthropoda</taxon>
        <taxon>Chelicerata</taxon>
        <taxon>Arachnida</taxon>
        <taxon>Araneae</taxon>
        <taxon>Araneomorphae</taxon>
        <taxon>Entelegynae</taxon>
        <taxon>Araneoidea</taxon>
        <taxon>Araneidae</taxon>
        <taxon>Argiope</taxon>
    </lineage>
</organism>
<dbReference type="EMBL" id="JABXBU010000012">
    <property type="protein sequence ID" value="KAF8789476.1"/>
    <property type="molecule type" value="Genomic_DNA"/>
</dbReference>
<reference evidence="1" key="1">
    <citation type="journal article" date="2020" name="bioRxiv">
        <title>Chromosome-level reference genome of the European wasp spider Argiope bruennichi: a resource for studies on range expansion and evolutionary adaptation.</title>
        <authorList>
            <person name="Sheffer M.M."/>
            <person name="Hoppe A."/>
            <person name="Krehenwinkel H."/>
            <person name="Uhl G."/>
            <person name="Kuss A.W."/>
            <person name="Jensen L."/>
            <person name="Jensen C."/>
            <person name="Gillespie R.G."/>
            <person name="Hoff K.J."/>
            <person name="Prost S."/>
        </authorList>
    </citation>
    <scope>NUCLEOTIDE SEQUENCE</scope>
</reference>
<keyword evidence="2" id="KW-1185">Reference proteome</keyword>
<name>A0A8T0FEH3_ARGBR</name>
<evidence type="ECO:0000313" key="2">
    <source>
        <dbReference type="Proteomes" id="UP000807504"/>
    </source>
</evidence>
<dbReference type="Proteomes" id="UP000807504">
    <property type="component" value="Unassembled WGS sequence"/>
</dbReference>
<dbReference type="AlphaFoldDB" id="A0A8T0FEH3"/>
<reference evidence="1" key="2">
    <citation type="submission" date="2020-06" db="EMBL/GenBank/DDBJ databases">
        <authorList>
            <person name="Sheffer M."/>
        </authorList>
    </citation>
    <scope>NUCLEOTIDE SEQUENCE</scope>
</reference>
<protein>
    <submittedName>
        <fullName evidence="1">Uncharacterized protein</fullName>
    </submittedName>
</protein>
<comment type="caution">
    <text evidence="1">The sequence shown here is derived from an EMBL/GenBank/DDBJ whole genome shotgun (WGS) entry which is preliminary data.</text>
</comment>
<gene>
    <name evidence="1" type="ORF">HNY73_007409</name>
</gene>
<accession>A0A8T0FEH3</accession>
<evidence type="ECO:0000313" key="1">
    <source>
        <dbReference type="EMBL" id="KAF8789476.1"/>
    </source>
</evidence>
<sequence>MSLSTEEKVFPLIRKRSRWWMEFEKGGRIITRSIRRPKATQSITKFRCSGCVLCQRKGGAYLWGMLKESAFSCEDPLRTVPALREKIVPFCSSLQQPLLRDMLENLSERYEHCPRRGGAHFEHLH</sequence>
<proteinExistence type="predicted"/>